<feature type="signal peptide" evidence="1">
    <location>
        <begin position="1"/>
        <end position="21"/>
    </location>
</feature>
<evidence type="ECO:0000256" key="1">
    <source>
        <dbReference type="SAM" id="SignalP"/>
    </source>
</evidence>
<feature type="chain" id="PRO_5047338754" evidence="1">
    <location>
        <begin position="22"/>
        <end position="68"/>
    </location>
</feature>
<accession>A0ABU8HET7</accession>
<name>A0ABU8HET7_9BACI</name>
<reference evidence="2 3" key="1">
    <citation type="journal article" date="2018" name="J. Microbiol.">
        <title>Bacillus spongiae sp. nov., isolated from sponge of Jeju Island.</title>
        <authorList>
            <person name="Lee G.E."/>
            <person name="Im W.T."/>
            <person name="Park J.S."/>
        </authorList>
    </citation>
    <scope>NUCLEOTIDE SEQUENCE [LARGE SCALE GENOMIC DNA]</scope>
    <source>
        <strain evidence="2 3">135PIL107-10</strain>
    </source>
</reference>
<protein>
    <submittedName>
        <fullName evidence="2">Uncharacterized protein</fullName>
    </submittedName>
</protein>
<proteinExistence type="predicted"/>
<comment type="caution">
    <text evidence="2">The sequence shown here is derived from an EMBL/GenBank/DDBJ whole genome shotgun (WGS) entry which is preliminary data.</text>
</comment>
<gene>
    <name evidence="2" type="ORF">WAK64_12085</name>
</gene>
<evidence type="ECO:0000313" key="3">
    <source>
        <dbReference type="Proteomes" id="UP001312865"/>
    </source>
</evidence>
<dbReference type="EMBL" id="JBBAXC010000009">
    <property type="protein sequence ID" value="MEI5907792.1"/>
    <property type="molecule type" value="Genomic_DNA"/>
</dbReference>
<dbReference type="Proteomes" id="UP001312865">
    <property type="component" value="Unassembled WGS sequence"/>
</dbReference>
<keyword evidence="1" id="KW-0732">Signal</keyword>
<sequence length="68" mass="7855">MKRKVCFSASLFSLLFGMAWCGHESVIEKKRLNYLEKQGVTPISTFQDAEPVIEPIPFGSREYIRFVQ</sequence>
<keyword evidence="3" id="KW-1185">Reference proteome</keyword>
<dbReference type="RefSeq" id="WP_336587232.1">
    <property type="nucleotide sequence ID" value="NZ_JBBAXC010000009.1"/>
</dbReference>
<evidence type="ECO:0000313" key="2">
    <source>
        <dbReference type="EMBL" id="MEI5907792.1"/>
    </source>
</evidence>
<organism evidence="2 3">
    <name type="scientific">Bacillus spongiae</name>
    <dbReference type="NCBI Taxonomy" id="2683610"/>
    <lineage>
        <taxon>Bacteria</taxon>
        <taxon>Bacillati</taxon>
        <taxon>Bacillota</taxon>
        <taxon>Bacilli</taxon>
        <taxon>Bacillales</taxon>
        <taxon>Bacillaceae</taxon>
        <taxon>Bacillus</taxon>
    </lineage>
</organism>